<dbReference type="OrthoDB" id="5874039at2759"/>
<feature type="compositionally biased region" description="Basic and acidic residues" evidence="6">
    <location>
        <begin position="259"/>
        <end position="281"/>
    </location>
</feature>
<evidence type="ECO:0000256" key="5">
    <source>
        <dbReference type="ARBA" id="ARBA00023136"/>
    </source>
</evidence>
<evidence type="ECO:0000256" key="3">
    <source>
        <dbReference type="ARBA" id="ARBA00022989"/>
    </source>
</evidence>
<evidence type="ECO:0000259" key="8">
    <source>
        <dbReference type="Pfam" id="PF06916"/>
    </source>
</evidence>
<comment type="caution">
    <text evidence="9">The sequence shown here is derived from an EMBL/GenBank/DDBJ whole genome shotgun (WGS) entry which is preliminary data.</text>
</comment>
<dbReference type="AlphaFoldDB" id="A0A8K0NV37"/>
<reference evidence="9" key="2">
    <citation type="submission" date="2017-10" db="EMBL/GenBank/DDBJ databases">
        <title>Ladona fulva Genome sequencing and assembly.</title>
        <authorList>
            <person name="Murali S."/>
            <person name="Richards S."/>
            <person name="Bandaranaike D."/>
            <person name="Bellair M."/>
            <person name="Blankenburg K."/>
            <person name="Chao H."/>
            <person name="Dinh H."/>
            <person name="Doddapaneni H."/>
            <person name="Dugan-Rocha S."/>
            <person name="Elkadiri S."/>
            <person name="Gnanaolivu R."/>
            <person name="Hernandez B."/>
            <person name="Skinner E."/>
            <person name="Javaid M."/>
            <person name="Lee S."/>
            <person name="Li M."/>
            <person name="Ming W."/>
            <person name="Munidasa M."/>
            <person name="Muniz J."/>
            <person name="Nguyen L."/>
            <person name="Hughes D."/>
            <person name="Osuji N."/>
            <person name="Pu L.-L."/>
            <person name="Puazo M."/>
            <person name="Qu C."/>
            <person name="Quiroz J."/>
            <person name="Raj R."/>
            <person name="Weissenberger G."/>
            <person name="Xin Y."/>
            <person name="Zou X."/>
            <person name="Han Y."/>
            <person name="Worley K."/>
            <person name="Muzny D."/>
            <person name="Gibbs R."/>
        </authorList>
    </citation>
    <scope>NUCLEOTIDE SEQUENCE</scope>
    <source>
        <strain evidence="9">Sampled in the wild</strain>
    </source>
</reference>
<keyword evidence="3 7" id="KW-1133">Transmembrane helix</keyword>
<dbReference type="Proteomes" id="UP000792457">
    <property type="component" value="Unassembled WGS sequence"/>
</dbReference>
<accession>A0A8K0NV37</accession>
<dbReference type="Pfam" id="PF06916">
    <property type="entry name" value="FAM210A-B_dom"/>
    <property type="match status" value="1"/>
</dbReference>
<keyword evidence="4" id="KW-0175">Coiled coil</keyword>
<dbReference type="PANTHER" id="PTHR21377">
    <property type="entry name" value="PROTEIN FAM210B, MITOCHONDRIAL"/>
    <property type="match status" value="1"/>
</dbReference>
<evidence type="ECO:0000256" key="4">
    <source>
        <dbReference type="ARBA" id="ARBA00023054"/>
    </source>
</evidence>
<dbReference type="InterPro" id="IPR009688">
    <property type="entry name" value="FAM210A/B-like_dom"/>
</dbReference>
<name>A0A8K0NV37_LADFU</name>
<dbReference type="InterPro" id="IPR045866">
    <property type="entry name" value="FAM210A/B-like"/>
</dbReference>
<feature type="region of interest" description="Disordered" evidence="6">
    <location>
        <begin position="220"/>
        <end position="281"/>
    </location>
</feature>
<keyword evidence="10" id="KW-1185">Reference proteome</keyword>
<comment type="subcellular location">
    <subcellularLocation>
        <location evidence="1">Membrane</location>
        <topology evidence="1">Single-pass membrane protein</topology>
    </subcellularLocation>
</comment>
<feature type="transmembrane region" description="Helical" evidence="7">
    <location>
        <begin position="107"/>
        <end position="130"/>
    </location>
</feature>
<proteinExistence type="predicted"/>
<dbReference type="GO" id="GO:0005739">
    <property type="term" value="C:mitochondrion"/>
    <property type="evidence" value="ECO:0007669"/>
    <property type="project" value="TreeGrafter"/>
</dbReference>
<evidence type="ECO:0000313" key="10">
    <source>
        <dbReference type="Proteomes" id="UP000792457"/>
    </source>
</evidence>
<evidence type="ECO:0000313" key="9">
    <source>
        <dbReference type="EMBL" id="KAG8222963.1"/>
    </source>
</evidence>
<dbReference type="PANTHER" id="PTHR21377:SF1">
    <property type="entry name" value="PROTEIN FAM210A"/>
    <property type="match status" value="1"/>
</dbReference>
<reference evidence="9" key="1">
    <citation type="submission" date="2013-04" db="EMBL/GenBank/DDBJ databases">
        <authorList>
            <person name="Qu J."/>
            <person name="Murali S.C."/>
            <person name="Bandaranaike D."/>
            <person name="Bellair M."/>
            <person name="Blankenburg K."/>
            <person name="Chao H."/>
            <person name="Dinh H."/>
            <person name="Doddapaneni H."/>
            <person name="Downs B."/>
            <person name="Dugan-Rocha S."/>
            <person name="Elkadiri S."/>
            <person name="Gnanaolivu R.D."/>
            <person name="Hernandez B."/>
            <person name="Javaid M."/>
            <person name="Jayaseelan J.C."/>
            <person name="Lee S."/>
            <person name="Li M."/>
            <person name="Ming W."/>
            <person name="Munidasa M."/>
            <person name="Muniz J."/>
            <person name="Nguyen L."/>
            <person name="Ongeri F."/>
            <person name="Osuji N."/>
            <person name="Pu L.-L."/>
            <person name="Puazo M."/>
            <person name="Qu C."/>
            <person name="Quiroz J."/>
            <person name="Raj R."/>
            <person name="Weissenberger G."/>
            <person name="Xin Y."/>
            <person name="Zou X."/>
            <person name="Han Y."/>
            <person name="Richards S."/>
            <person name="Worley K."/>
            <person name="Muzny D."/>
            <person name="Gibbs R."/>
        </authorList>
    </citation>
    <scope>NUCLEOTIDE SEQUENCE</scope>
    <source>
        <strain evidence="9">Sampled in the wild</strain>
    </source>
</reference>
<sequence length="281" mass="31893">MNFYTIHFSKVRSIYSSRKCVPKFLRVSSVGVPSFDGRYFCHNGKKKTALSGKGWLSSPPLLSSFPKSPFLNHLVLYSNDAGKGSSTDNEEKKPTLLQRFKQMYRDYWYVLVPVHVATSIVWYGSFYYIAKSGVDVPALLESMGLSESIVSPLRDSSAGHLAVAYAMYKVATPARYTVTLGGTTISINYLKQWGYIKPIPPKEKLKELYAEKVESYREKKEQMVESYREKKESVRSGLQEAKESITHGFRQSLAPKNTNDAEKKVPDDKKKNVSNCDHKDR</sequence>
<evidence type="ECO:0000256" key="1">
    <source>
        <dbReference type="ARBA" id="ARBA00004167"/>
    </source>
</evidence>
<dbReference type="GO" id="GO:0016020">
    <property type="term" value="C:membrane"/>
    <property type="evidence" value="ECO:0007669"/>
    <property type="project" value="UniProtKB-SubCell"/>
</dbReference>
<protein>
    <recommendedName>
        <fullName evidence="8">DUF1279 domain-containing protein</fullName>
    </recommendedName>
</protein>
<keyword evidence="2 7" id="KW-0812">Transmembrane</keyword>
<keyword evidence="5 7" id="KW-0472">Membrane</keyword>
<evidence type="ECO:0000256" key="6">
    <source>
        <dbReference type="SAM" id="MobiDB-lite"/>
    </source>
</evidence>
<evidence type="ECO:0000256" key="2">
    <source>
        <dbReference type="ARBA" id="ARBA00022692"/>
    </source>
</evidence>
<dbReference type="EMBL" id="KZ308147">
    <property type="protein sequence ID" value="KAG8222963.1"/>
    <property type="molecule type" value="Genomic_DNA"/>
</dbReference>
<feature type="domain" description="DUF1279" evidence="8">
    <location>
        <begin position="98"/>
        <end position="184"/>
    </location>
</feature>
<organism evidence="9 10">
    <name type="scientific">Ladona fulva</name>
    <name type="common">Scarce chaser dragonfly</name>
    <name type="synonym">Libellula fulva</name>
    <dbReference type="NCBI Taxonomy" id="123851"/>
    <lineage>
        <taxon>Eukaryota</taxon>
        <taxon>Metazoa</taxon>
        <taxon>Ecdysozoa</taxon>
        <taxon>Arthropoda</taxon>
        <taxon>Hexapoda</taxon>
        <taxon>Insecta</taxon>
        <taxon>Pterygota</taxon>
        <taxon>Palaeoptera</taxon>
        <taxon>Odonata</taxon>
        <taxon>Epiprocta</taxon>
        <taxon>Anisoptera</taxon>
        <taxon>Libelluloidea</taxon>
        <taxon>Libellulidae</taxon>
        <taxon>Ladona</taxon>
    </lineage>
</organism>
<evidence type="ECO:0000256" key="7">
    <source>
        <dbReference type="SAM" id="Phobius"/>
    </source>
</evidence>
<feature type="compositionally biased region" description="Basic and acidic residues" evidence="6">
    <location>
        <begin position="220"/>
        <end position="245"/>
    </location>
</feature>
<gene>
    <name evidence="9" type="ORF">J437_LFUL000258</name>
</gene>